<evidence type="ECO:0000256" key="1">
    <source>
        <dbReference type="SAM" id="SignalP"/>
    </source>
</evidence>
<reference evidence="3" key="1">
    <citation type="journal article" date="2020" name="bioRxiv">
        <title>Hybrid origin of Populus tomentosa Carr. identified through genome sequencing and phylogenomic analysis.</title>
        <authorList>
            <person name="An X."/>
            <person name="Gao K."/>
            <person name="Chen Z."/>
            <person name="Li J."/>
            <person name="Yang X."/>
            <person name="Yang X."/>
            <person name="Zhou J."/>
            <person name="Guo T."/>
            <person name="Zhao T."/>
            <person name="Huang S."/>
            <person name="Miao D."/>
            <person name="Khan W.U."/>
            <person name="Rao P."/>
            <person name="Ye M."/>
            <person name="Lei B."/>
            <person name="Liao W."/>
            <person name="Wang J."/>
            <person name="Ji L."/>
            <person name="Li Y."/>
            <person name="Guo B."/>
            <person name="Mustafa N.S."/>
            <person name="Li S."/>
            <person name="Yun Q."/>
            <person name="Keller S.R."/>
            <person name="Mao J."/>
            <person name="Zhang R."/>
            <person name="Strauss S.H."/>
        </authorList>
    </citation>
    <scope>NUCLEOTIDE SEQUENCE</scope>
    <source>
        <strain evidence="3">GM15</strain>
        <tissue evidence="3">Leaf</tissue>
    </source>
</reference>
<dbReference type="SMART" id="SM00043">
    <property type="entry name" value="CY"/>
    <property type="match status" value="1"/>
</dbReference>
<dbReference type="PANTHER" id="PTHR47364">
    <property type="entry name" value="CYSTEINE PROTEINASE INHIBITOR 5"/>
    <property type="match status" value="1"/>
</dbReference>
<dbReference type="AlphaFoldDB" id="A0A8X7ZL41"/>
<feature type="chain" id="PRO_5036497746" description="Cystatin domain-containing protein" evidence="1">
    <location>
        <begin position="23"/>
        <end position="124"/>
    </location>
</feature>
<gene>
    <name evidence="3" type="ORF">POTOM_022369</name>
</gene>
<evidence type="ECO:0000259" key="2">
    <source>
        <dbReference type="SMART" id="SM00043"/>
    </source>
</evidence>
<feature type="domain" description="Cystatin" evidence="2">
    <location>
        <begin position="23"/>
        <end position="111"/>
    </location>
</feature>
<organism evidence="3 4">
    <name type="scientific">Populus tomentosa</name>
    <name type="common">Chinese white poplar</name>
    <dbReference type="NCBI Taxonomy" id="118781"/>
    <lineage>
        <taxon>Eukaryota</taxon>
        <taxon>Viridiplantae</taxon>
        <taxon>Streptophyta</taxon>
        <taxon>Embryophyta</taxon>
        <taxon>Tracheophyta</taxon>
        <taxon>Spermatophyta</taxon>
        <taxon>Magnoliopsida</taxon>
        <taxon>eudicotyledons</taxon>
        <taxon>Gunneridae</taxon>
        <taxon>Pentapetalae</taxon>
        <taxon>rosids</taxon>
        <taxon>fabids</taxon>
        <taxon>Malpighiales</taxon>
        <taxon>Salicaceae</taxon>
        <taxon>Saliceae</taxon>
        <taxon>Populus</taxon>
    </lineage>
</organism>
<keyword evidence="1" id="KW-0732">Signal</keyword>
<keyword evidence="4" id="KW-1185">Reference proteome</keyword>
<dbReference type="GO" id="GO:0004869">
    <property type="term" value="F:cysteine-type endopeptidase inhibitor activity"/>
    <property type="evidence" value="ECO:0007669"/>
    <property type="project" value="InterPro"/>
</dbReference>
<dbReference type="OrthoDB" id="2012590at2759"/>
<name>A0A8X7ZL41_POPTO</name>
<accession>A0A8X7ZL41</accession>
<protein>
    <recommendedName>
        <fullName evidence="2">Cystatin domain-containing protein</fullName>
    </recommendedName>
</protein>
<feature type="signal peptide" evidence="1">
    <location>
        <begin position="1"/>
        <end position="22"/>
    </location>
</feature>
<dbReference type="Pfam" id="PF16845">
    <property type="entry name" value="SQAPI"/>
    <property type="match status" value="1"/>
</dbReference>
<sequence>MKRQILTLSLVFIAVTVVVVDAALLGGWSPIKDLKDKHVVEIAEFAVSEHNKEAKSNLMLESIVKGESQVVSGTNYRLVLAVKGGANAKYQAVVYEKPWEKLKSLTSFQPFKVGLIWIVEREID</sequence>
<dbReference type="PANTHER" id="PTHR47364:SF2">
    <property type="entry name" value="CYSTEINE PROTEINASE INHIBITOR 5"/>
    <property type="match status" value="1"/>
</dbReference>
<dbReference type="EMBL" id="JAAWWB010000011">
    <property type="protein sequence ID" value="KAG6771026.1"/>
    <property type="molecule type" value="Genomic_DNA"/>
</dbReference>
<dbReference type="CDD" id="cd00042">
    <property type="entry name" value="CY"/>
    <property type="match status" value="1"/>
</dbReference>
<evidence type="ECO:0000313" key="4">
    <source>
        <dbReference type="Proteomes" id="UP000886885"/>
    </source>
</evidence>
<evidence type="ECO:0000313" key="3">
    <source>
        <dbReference type="EMBL" id="KAG6771026.1"/>
    </source>
</evidence>
<proteinExistence type="predicted"/>
<comment type="caution">
    <text evidence="3">The sequence shown here is derived from an EMBL/GenBank/DDBJ whole genome shotgun (WGS) entry which is preliminary data.</text>
</comment>
<dbReference type="Proteomes" id="UP000886885">
    <property type="component" value="Chromosome 6A"/>
</dbReference>
<dbReference type="InterPro" id="IPR000010">
    <property type="entry name" value="Cystatin_dom"/>
</dbReference>